<protein>
    <recommendedName>
        <fullName evidence="5">CARD domain-containing protein</fullName>
    </recommendedName>
</protein>
<comment type="caution">
    <text evidence="3">The sequence shown here is derived from an EMBL/GenBank/DDBJ whole genome shotgun (WGS) entry which is preliminary data.</text>
</comment>
<dbReference type="PANTHER" id="PTHR47901:SF3">
    <property type="entry name" value="CASPASE-1"/>
    <property type="match status" value="1"/>
</dbReference>
<dbReference type="GO" id="GO:0006508">
    <property type="term" value="P:proteolysis"/>
    <property type="evidence" value="ECO:0007669"/>
    <property type="project" value="InterPro"/>
</dbReference>
<dbReference type="PANTHER" id="PTHR47901">
    <property type="entry name" value="CASPASE RECRUITMENT DOMAIN-CONTAINING PROTEIN 18"/>
    <property type="match status" value="1"/>
</dbReference>
<dbReference type="GO" id="GO:0072557">
    <property type="term" value="C:IPAF inflammasome complex"/>
    <property type="evidence" value="ECO:0007669"/>
    <property type="project" value="TreeGrafter"/>
</dbReference>
<feature type="domain" description="CARD" evidence="1">
    <location>
        <begin position="103"/>
        <end position="194"/>
    </location>
</feature>
<dbReference type="InterPro" id="IPR004020">
    <property type="entry name" value="DAPIN"/>
</dbReference>
<dbReference type="InterPro" id="IPR002398">
    <property type="entry name" value="Pept_C14"/>
</dbReference>
<evidence type="ECO:0000313" key="3">
    <source>
        <dbReference type="EMBL" id="KAK2859760.1"/>
    </source>
</evidence>
<dbReference type="AlphaFoldDB" id="A0AA88NUF3"/>
<evidence type="ECO:0008006" key="5">
    <source>
        <dbReference type="Google" id="ProtNLM"/>
    </source>
</evidence>
<dbReference type="InterPro" id="IPR001315">
    <property type="entry name" value="CARD"/>
</dbReference>
<accession>A0AA88NUF3</accession>
<dbReference type="PROSITE" id="PS50824">
    <property type="entry name" value="DAPIN"/>
    <property type="match status" value="1"/>
</dbReference>
<reference evidence="3" key="1">
    <citation type="submission" date="2023-07" db="EMBL/GenBank/DDBJ databases">
        <title>Chromosome-level Genome Assembly of Striped Snakehead (Channa striata).</title>
        <authorList>
            <person name="Liu H."/>
        </authorList>
    </citation>
    <scope>NUCLEOTIDE SEQUENCE</scope>
    <source>
        <strain evidence="3">Gz</strain>
        <tissue evidence="3">Muscle</tissue>
    </source>
</reference>
<sequence>MDEMDFINMLDNLIDGEFKKFKWYLKNEKVDDIEPIPVNQLSKADREEVVDLMLQKYQLDGTVGVMKSILKKLSRNDLVTKISKMESGPAAGPGLVPASVAAEVNKADEKLKKVRTQFIERVSDSVIRKLMDHLLDGRMINEGEMEDTSDKVNRGEKARALIDTVRRKGSVASSALISALCEVDPCLAKELKLM</sequence>
<dbReference type="Gene3D" id="1.10.533.10">
    <property type="entry name" value="Death Domain, Fas"/>
    <property type="match status" value="2"/>
</dbReference>
<dbReference type="EMBL" id="JAUPFM010000002">
    <property type="protein sequence ID" value="KAK2859760.1"/>
    <property type="molecule type" value="Genomic_DNA"/>
</dbReference>
<dbReference type="GO" id="GO:0097169">
    <property type="term" value="C:AIM2 inflammasome complex"/>
    <property type="evidence" value="ECO:0007669"/>
    <property type="project" value="TreeGrafter"/>
</dbReference>
<dbReference type="GO" id="GO:0050727">
    <property type="term" value="P:regulation of inflammatory response"/>
    <property type="evidence" value="ECO:0007669"/>
    <property type="project" value="TreeGrafter"/>
</dbReference>
<dbReference type="Pfam" id="PF02758">
    <property type="entry name" value="PYRIN"/>
    <property type="match status" value="1"/>
</dbReference>
<dbReference type="GO" id="GO:0004197">
    <property type="term" value="F:cysteine-type endopeptidase activity"/>
    <property type="evidence" value="ECO:0007669"/>
    <property type="project" value="InterPro"/>
</dbReference>
<dbReference type="PROSITE" id="PS50209">
    <property type="entry name" value="CARD"/>
    <property type="match status" value="1"/>
</dbReference>
<dbReference type="SMART" id="SM00114">
    <property type="entry name" value="CARD"/>
    <property type="match status" value="1"/>
</dbReference>
<dbReference type="GO" id="GO:0072559">
    <property type="term" value="C:NLRP3 inflammasome complex"/>
    <property type="evidence" value="ECO:0007669"/>
    <property type="project" value="TreeGrafter"/>
</dbReference>
<dbReference type="Proteomes" id="UP001187415">
    <property type="component" value="Unassembled WGS sequence"/>
</dbReference>
<proteinExistence type="predicted"/>
<gene>
    <name evidence="3" type="ORF">Q5P01_004380</name>
</gene>
<dbReference type="SUPFAM" id="SSF47986">
    <property type="entry name" value="DEATH domain"/>
    <property type="match status" value="2"/>
</dbReference>
<evidence type="ECO:0000259" key="1">
    <source>
        <dbReference type="PROSITE" id="PS50209"/>
    </source>
</evidence>
<evidence type="ECO:0000313" key="4">
    <source>
        <dbReference type="Proteomes" id="UP001187415"/>
    </source>
</evidence>
<dbReference type="InterPro" id="IPR011029">
    <property type="entry name" value="DEATH-like_dom_sf"/>
</dbReference>
<dbReference type="SMART" id="SM01289">
    <property type="entry name" value="PYRIN"/>
    <property type="match status" value="1"/>
</dbReference>
<feature type="domain" description="Pyrin" evidence="2">
    <location>
        <begin position="1"/>
        <end position="88"/>
    </location>
</feature>
<keyword evidence="4" id="KW-1185">Reference proteome</keyword>
<organism evidence="3 4">
    <name type="scientific">Channa striata</name>
    <name type="common">Snakehead murrel</name>
    <name type="synonym">Ophicephalus striatus</name>
    <dbReference type="NCBI Taxonomy" id="64152"/>
    <lineage>
        <taxon>Eukaryota</taxon>
        <taxon>Metazoa</taxon>
        <taxon>Chordata</taxon>
        <taxon>Craniata</taxon>
        <taxon>Vertebrata</taxon>
        <taxon>Euteleostomi</taxon>
        <taxon>Actinopterygii</taxon>
        <taxon>Neopterygii</taxon>
        <taxon>Teleostei</taxon>
        <taxon>Neoteleostei</taxon>
        <taxon>Acanthomorphata</taxon>
        <taxon>Anabantaria</taxon>
        <taxon>Anabantiformes</taxon>
        <taxon>Channoidei</taxon>
        <taxon>Channidae</taxon>
        <taxon>Channa</taxon>
    </lineage>
</organism>
<dbReference type="Pfam" id="PF00619">
    <property type="entry name" value="CARD"/>
    <property type="match status" value="1"/>
</dbReference>
<evidence type="ECO:0000259" key="2">
    <source>
        <dbReference type="PROSITE" id="PS50824"/>
    </source>
</evidence>
<dbReference type="GO" id="GO:0042981">
    <property type="term" value="P:regulation of apoptotic process"/>
    <property type="evidence" value="ECO:0007669"/>
    <property type="project" value="InterPro"/>
</dbReference>
<name>A0AA88NUF3_CHASR</name>